<dbReference type="RefSeq" id="WP_213555232.1">
    <property type="nucleotide sequence ID" value="NZ_JBHZDI010000017.1"/>
</dbReference>
<reference evidence="1 2" key="1">
    <citation type="submission" date="2021-04" db="EMBL/GenBank/DDBJ databases">
        <title>Nocardia tengchongensis.</title>
        <authorList>
            <person name="Zhuang k."/>
            <person name="Ran Y."/>
            <person name="Li W."/>
        </authorList>
    </citation>
    <scope>NUCLEOTIDE SEQUENCE [LARGE SCALE GENOMIC DNA]</scope>
    <source>
        <strain evidence="1 2">CFH S0057</strain>
    </source>
</reference>
<dbReference type="Proteomes" id="UP000683310">
    <property type="component" value="Chromosome"/>
</dbReference>
<evidence type="ECO:0000313" key="1">
    <source>
        <dbReference type="EMBL" id="QVI19198.1"/>
    </source>
</evidence>
<dbReference type="EMBL" id="CP074371">
    <property type="protein sequence ID" value="QVI19198.1"/>
    <property type="molecule type" value="Genomic_DNA"/>
</dbReference>
<accession>A0ABX8CGX1</accession>
<protein>
    <submittedName>
        <fullName evidence="1">Anti-sigma factor</fullName>
    </submittedName>
</protein>
<organism evidence="1 2">
    <name type="scientific">Nocardia tengchongensis</name>
    <dbReference type="NCBI Taxonomy" id="2055889"/>
    <lineage>
        <taxon>Bacteria</taxon>
        <taxon>Bacillati</taxon>
        <taxon>Actinomycetota</taxon>
        <taxon>Actinomycetes</taxon>
        <taxon>Mycobacteriales</taxon>
        <taxon>Nocardiaceae</taxon>
        <taxon>Nocardia</taxon>
    </lineage>
</organism>
<sequence length="142" mass="16199">MTQVGVQVPAEPSQLMMLRALCDTVALIADFALDEVADIRLALDEVVTWLILDAAPDANVDCRFVYDSRCMVVYISSVTRSEHALTDTNLCRQIVQRLTDTLYTAQEPFDRDHSGYPTSIAFSWLRRSARDRWRARGSEWTR</sequence>
<gene>
    <name evidence="1" type="ORF">KHQ06_22440</name>
</gene>
<name>A0ABX8CGX1_9NOCA</name>
<evidence type="ECO:0000313" key="2">
    <source>
        <dbReference type="Proteomes" id="UP000683310"/>
    </source>
</evidence>
<keyword evidence="2" id="KW-1185">Reference proteome</keyword>
<proteinExistence type="predicted"/>